<comment type="caution">
    <text evidence="1">The sequence shown here is derived from an EMBL/GenBank/DDBJ whole genome shotgun (WGS) entry which is preliminary data.</text>
</comment>
<dbReference type="Proteomes" id="UP000319103">
    <property type="component" value="Unassembled WGS sequence"/>
</dbReference>
<proteinExistence type="predicted"/>
<reference evidence="1 2" key="1">
    <citation type="submission" date="2019-06" db="EMBL/GenBank/DDBJ databases">
        <title>Description of Kitasatospora acidophila sp. nov. isolated from pine grove soil, and reclassification of Streptomyces novaecaesareae to Kitasatospora novaeceasareae comb. nov.</title>
        <authorList>
            <person name="Kim M.J."/>
        </authorList>
    </citation>
    <scope>NUCLEOTIDE SEQUENCE [LARGE SCALE GENOMIC DNA]</scope>
    <source>
        <strain evidence="1 2">MMS16-CNU292</strain>
    </source>
</reference>
<dbReference type="EMBL" id="VIGB01000003">
    <property type="protein sequence ID" value="TQF02850.1"/>
    <property type="molecule type" value="Genomic_DNA"/>
</dbReference>
<dbReference type="OrthoDB" id="4280624at2"/>
<keyword evidence="2" id="KW-1185">Reference proteome</keyword>
<sequence>MVPVAGGEPLTFAQRNAEPLAQARPQAEVGVLGLPCGRALVTTEDSTVPVPGRTFGIAEDSTATVRQLQALLAHPDARHLVAAAFSTEDLEYWEQWLPIVAAALTGLSFYPPPQQTVGGGASDRIREAFG</sequence>
<evidence type="ECO:0000313" key="2">
    <source>
        <dbReference type="Proteomes" id="UP000319103"/>
    </source>
</evidence>
<evidence type="ECO:0000313" key="1">
    <source>
        <dbReference type="EMBL" id="TQF02850.1"/>
    </source>
</evidence>
<protein>
    <submittedName>
        <fullName evidence="1">Glycosyltransferase family 1 protein</fullName>
    </submittedName>
</protein>
<dbReference type="AlphaFoldDB" id="A0A540W1E7"/>
<dbReference type="GO" id="GO:0016740">
    <property type="term" value="F:transferase activity"/>
    <property type="evidence" value="ECO:0007669"/>
    <property type="project" value="UniProtKB-KW"/>
</dbReference>
<accession>A0A540W1E7</accession>
<name>A0A540W1E7_9ACTN</name>
<gene>
    <name evidence="1" type="ORF">E6W39_12005</name>
</gene>
<keyword evidence="1" id="KW-0808">Transferase</keyword>
<organism evidence="1 2">
    <name type="scientific">Kitasatospora acidiphila</name>
    <dbReference type="NCBI Taxonomy" id="2567942"/>
    <lineage>
        <taxon>Bacteria</taxon>
        <taxon>Bacillati</taxon>
        <taxon>Actinomycetota</taxon>
        <taxon>Actinomycetes</taxon>
        <taxon>Kitasatosporales</taxon>
        <taxon>Streptomycetaceae</taxon>
        <taxon>Kitasatospora</taxon>
    </lineage>
</organism>